<keyword evidence="4" id="KW-0808">Transferase</keyword>
<evidence type="ECO:0000256" key="3">
    <source>
        <dbReference type="ARBA" id="ARBA00022553"/>
    </source>
</evidence>
<dbReference type="EMBL" id="CP064788">
    <property type="protein sequence ID" value="QSG08629.1"/>
    <property type="molecule type" value="Genomic_DNA"/>
</dbReference>
<dbReference type="KEGG" id="hds:HSR122_1231"/>
<dbReference type="EC" id="2.7.13.3" evidence="2"/>
<dbReference type="InterPro" id="IPR003594">
    <property type="entry name" value="HATPase_dom"/>
</dbReference>
<dbReference type="Pfam" id="PF00512">
    <property type="entry name" value="HisKA"/>
    <property type="match status" value="1"/>
</dbReference>
<dbReference type="InterPro" id="IPR001610">
    <property type="entry name" value="PAC"/>
</dbReference>
<dbReference type="InterPro" id="IPR013655">
    <property type="entry name" value="PAS_fold_3"/>
</dbReference>
<dbReference type="PROSITE" id="PS50113">
    <property type="entry name" value="PAC"/>
    <property type="match status" value="4"/>
</dbReference>
<dbReference type="Proteomes" id="UP000662973">
    <property type="component" value="Chromosome"/>
</dbReference>
<feature type="domain" description="PAS" evidence="10">
    <location>
        <begin position="275"/>
        <end position="345"/>
    </location>
</feature>
<dbReference type="Pfam" id="PF00072">
    <property type="entry name" value="Response_reg"/>
    <property type="match status" value="1"/>
</dbReference>
<keyword evidence="13" id="KW-1185">Reference proteome</keyword>
<sequence>MATPRRPAQNICRTDEITVLYVDGDAATRHSLAESVEREDERITVLTATDARGALDQFVDGGADCIVSDYEIPKRDGIDLLKSVREDDPDLPFILFTDSGSERVASEAISAGVTDYLRKESSGDQYALLADRIVDAVDEYRAAGTVERQRDVCRAGQEIADIGFWEYDVEAETVYTSEGLLGLCGVAAQPDLRKEQLFDSYHPDDRPAIRDAFDRAVEAGESFDLELRLIDDDGHERWVRTQGEPRIKDGDTVRVRGSVQDVTEHKAQKRDLREDRDRYRHFVERATDVITVADTDGTIRYESPAVERIFGYPPEERVGDPVFEYVHPDDRQRVLSQFRELVDREADTAERIEFRYEGSDGSYRWIESIGTDRTETVIDGVVVYSRDITDRKEREREIQQLTERLKLAVDGAGLGIWDWDMTTDEVEFNDQWAEILGYTPDEIEPHLDAWEKRVHPEDADPVQAALEEHIRDGTDFYETEHRMRTADGDWKWIRDIGRIVERDDDGTPLRAVGVHLDIDERKAHEQELERARRELRQIIDLIPDLVFAKNREGEYLLANEAAAELYGTTRENIEGRKEQDVIPDPADAEEFRQDDLEVIESGEPKYIPEEEITTADGETRILQTRKIPFEVPGRDEEAVLGYARDVTDLKQHERDLERRNQQLDKFARIVSHDLRNPLEVASGRLELARQTCESPHLDDIETALDRIDTIIADTLALARLGQTINEKQDINLRARAEECWDSVETAGASFDPPESVTIRADLDRLKHVCENLFRNAIEHGGEGVTVSVDRLEDGFAITDDGSGLPEDVDIFEPGATTSADGNGFGLAIVEEIVTAHGWDIHATESEDGGARFEITDVDLRETGER</sequence>
<dbReference type="SUPFAM" id="SSF55874">
    <property type="entry name" value="ATPase domain of HSP90 chaperone/DNA topoisomerase II/histidine kinase"/>
    <property type="match status" value="1"/>
</dbReference>
<dbReference type="Gene3D" id="2.10.70.100">
    <property type="match status" value="1"/>
</dbReference>
<proteinExistence type="predicted"/>
<dbReference type="InterPro" id="IPR004358">
    <property type="entry name" value="Sig_transdc_His_kin-like_C"/>
</dbReference>
<evidence type="ECO:0000259" key="11">
    <source>
        <dbReference type="PROSITE" id="PS50113"/>
    </source>
</evidence>
<evidence type="ECO:0000259" key="9">
    <source>
        <dbReference type="PROSITE" id="PS50110"/>
    </source>
</evidence>
<feature type="domain" description="PAC" evidence="11">
    <location>
        <begin position="350"/>
        <end position="400"/>
    </location>
</feature>
<feature type="domain" description="PAS" evidence="10">
    <location>
        <begin position="168"/>
        <end position="220"/>
    </location>
</feature>
<feature type="domain" description="PAC" evidence="11">
    <location>
        <begin position="223"/>
        <end position="274"/>
    </location>
</feature>
<dbReference type="PANTHER" id="PTHR43304:SF1">
    <property type="entry name" value="PAC DOMAIN-CONTAINING PROTEIN"/>
    <property type="match status" value="1"/>
</dbReference>
<evidence type="ECO:0000259" key="8">
    <source>
        <dbReference type="PROSITE" id="PS50109"/>
    </source>
</evidence>
<dbReference type="InterPro" id="IPR013656">
    <property type="entry name" value="PAS_4"/>
</dbReference>
<name>A0A897NCB9_9EURY</name>
<accession>A0A897NCB9</accession>
<feature type="coiled-coil region" evidence="7">
    <location>
        <begin position="514"/>
        <end position="541"/>
    </location>
</feature>
<feature type="domain" description="PAS" evidence="10">
    <location>
        <begin position="531"/>
        <end position="602"/>
    </location>
</feature>
<dbReference type="GO" id="GO:0000155">
    <property type="term" value="F:phosphorelay sensor kinase activity"/>
    <property type="evidence" value="ECO:0007669"/>
    <property type="project" value="InterPro"/>
</dbReference>
<dbReference type="PROSITE" id="PS50110">
    <property type="entry name" value="RESPONSE_REGULATORY"/>
    <property type="match status" value="1"/>
</dbReference>
<feature type="domain" description="PAC" evidence="11">
    <location>
        <begin position="606"/>
        <end position="658"/>
    </location>
</feature>
<feature type="domain" description="PAC" evidence="11">
    <location>
        <begin position="477"/>
        <end position="530"/>
    </location>
</feature>
<gene>
    <name evidence="12" type="ORF">HSR122_1231</name>
</gene>
<dbReference type="PROSITE" id="PS50109">
    <property type="entry name" value="HIS_KIN"/>
    <property type="match status" value="1"/>
</dbReference>
<dbReference type="PRINTS" id="PR00344">
    <property type="entry name" value="BCTRLSENSOR"/>
</dbReference>
<dbReference type="NCBIfam" id="TIGR00229">
    <property type="entry name" value="sensory_box"/>
    <property type="match status" value="4"/>
</dbReference>
<dbReference type="Pfam" id="PF08448">
    <property type="entry name" value="PAS_4"/>
    <property type="match status" value="1"/>
</dbReference>
<dbReference type="SMART" id="SM00086">
    <property type="entry name" value="PAC"/>
    <property type="match status" value="3"/>
</dbReference>
<evidence type="ECO:0000313" key="13">
    <source>
        <dbReference type="Proteomes" id="UP000662973"/>
    </source>
</evidence>
<evidence type="ECO:0000256" key="7">
    <source>
        <dbReference type="SAM" id="Coils"/>
    </source>
</evidence>
<dbReference type="InterPro" id="IPR005467">
    <property type="entry name" value="His_kinase_dom"/>
</dbReference>
<feature type="domain" description="PAS" evidence="10">
    <location>
        <begin position="401"/>
        <end position="473"/>
    </location>
</feature>
<dbReference type="InterPro" id="IPR003661">
    <property type="entry name" value="HisK_dim/P_dom"/>
</dbReference>
<dbReference type="CDD" id="cd00130">
    <property type="entry name" value="PAS"/>
    <property type="match status" value="4"/>
</dbReference>
<protein>
    <recommendedName>
        <fullName evidence="2">histidine kinase</fullName>
        <ecNumber evidence="2">2.7.13.3</ecNumber>
    </recommendedName>
</protein>
<evidence type="ECO:0000256" key="6">
    <source>
        <dbReference type="PROSITE-ProRule" id="PRU00169"/>
    </source>
</evidence>
<dbReference type="CDD" id="cd00082">
    <property type="entry name" value="HisKA"/>
    <property type="match status" value="1"/>
</dbReference>
<dbReference type="InterPro" id="IPR035965">
    <property type="entry name" value="PAS-like_dom_sf"/>
</dbReference>
<dbReference type="Gene3D" id="3.40.50.2300">
    <property type="match status" value="1"/>
</dbReference>
<dbReference type="PANTHER" id="PTHR43304">
    <property type="entry name" value="PHYTOCHROME-LIKE PROTEIN CPH1"/>
    <property type="match status" value="1"/>
</dbReference>
<dbReference type="InterPro" id="IPR052162">
    <property type="entry name" value="Sensor_kinase/Photoreceptor"/>
</dbReference>
<dbReference type="SUPFAM" id="SSF47384">
    <property type="entry name" value="Homodimeric domain of signal transducing histidine kinase"/>
    <property type="match status" value="1"/>
</dbReference>
<dbReference type="SMART" id="SM00091">
    <property type="entry name" value="PAS"/>
    <property type="match status" value="4"/>
</dbReference>
<dbReference type="InterPro" id="IPR000014">
    <property type="entry name" value="PAS"/>
</dbReference>
<keyword evidence="5 12" id="KW-0418">Kinase</keyword>
<dbReference type="Gene3D" id="1.10.287.130">
    <property type="match status" value="1"/>
</dbReference>
<dbReference type="SUPFAM" id="SSF55785">
    <property type="entry name" value="PYP-like sensor domain (PAS domain)"/>
    <property type="match status" value="4"/>
</dbReference>
<dbReference type="SUPFAM" id="SSF52172">
    <property type="entry name" value="CheY-like"/>
    <property type="match status" value="1"/>
</dbReference>
<reference evidence="12 13" key="1">
    <citation type="submission" date="2020-11" db="EMBL/GenBank/DDBJ databases">
        <title>Carbohydrate-dependent, anaerobic sulfur respiration: A novel catabolism in halophilic archaea.</title>
        <authorList>
            <person name="Sorokin D.Y."/>
            <person name="Messina E."/>
            <person name="Smedile F."/>
            <person name="La Cono V."/>
            <person name="Hallsworth J.E."/>
            <person name="Yakimov M.M."/>
        </authorList>
    </citation>
    <scope>NUCLEOTIDE SEQUENCE [LARGE SCALE GENOMIC DNA]</scope>
    <source>
        <strain evidence="12 13">HSR12-2</strain>
    </source>
</reference>
<keyword evidence="7" id="KW-0175">Coiled coil</keyword>
<dbReference type="Pfam" id="PF02518">
    <property type="entry name" value="HATPase_c"/>
    <property type="match status" value="1"/>
</dbReference>
<dbReference type="RefSeq" id="WP_229111856.1">
    <property type="nucleotide sequence ID" value="NZ_CP064788.1"/>
</dbReference>
<evidence type="ECO:0000259" key="10">
    <source>
        <dbReference type="PROSITE" id="PS50112"/>
    </source>
</evidence>
<dbReference type="Gene3D" id="3.30.565.10">
    <property type="entry name" value="Histidine kinase-like ATPase, C-terminal domain"/>
    <property type="match status" value="1"/>
</dbReference>
<evidence type="ECO:0000313" key="12">
    <source>
        <dbReference type="EMBL" id="QSG08629.1"/>
    </source>
</evidence>
<dbReference type="SMART" id="SM00448">
    <property type="entry name" value="REC"/>
    <property type="match status" value="1"/>
</dbReference>
<dbReference type="InterPro" id="IPR000700">
    <property type="entry name" value="PAS-assoc_C"/>
</dbReference>
<evidence type="ECO:0000256" key="2">
    <source>
        <dbReference type="ARBA" id="ARBA00012438"/>
    </source>
</evidence>
<dbReference type="Pfam" id="PF08447">
    <property type="entry name" value="PAS_3"/>
    <property type="match status" value="3"/>
</dbReference>
<comment type="catalytic activity">
    <reaction evidence="1">
        <text>ATP + protein L-histidine = ADP + protein N-phospho-L-histidine.</text>
        <dbReference type="EC" id="2.7.13.3"/>
    </reaction>
</comment>
<dbReference type="InterPro" id="IPR001789">
    <property type="entry name" value="Sig_transdc_resp-reg_receiver"/>
</dbReference>
<feature type="domain" description="Response regulatory" evidence="9">
    <location>
        <begin position="18"/>
        <end position="134"/>
    </location>
</feature>
<feature type="domain" description="Histidine kinase" evidence="8">
    <location>
        <begin position="669"/>
        <end position="855"/>
    </location>
</feature>
<evidence type="ECO:0000256" key="1">
    <source>
        <dbReference type="ARBA" id="ARBA00000085"/>
    </source>
</evidence>
<dbReference type="AlphaFoldDB" id="A0A897NCB9"/>
<dbReference type="Gene3D" id="3.30.450.20">
    <property type="entry name" value="PAS domain"/>
    <property type="match status" value="4"/>
</dbReference>
<keyword evidence="3 6" id="KW-0597">Phosphoprotein</keyword>
<dbReference type="GeneID" id="68851878"/>
<evidence type="ECO:0000256" key="5">
    <source>
        <dbReference type="ARBA" id="ARBA00022777"/>
    </source>
</evidence>
<organism evidence="12 13">
    <name type="scientific">Halapricum desulfuricans</name>
    <dbReference type="NCBI Taxonomy" id="2841257"/>
    <lineage>
        <taxon>Archaea</taxon>
        <taxon>Methanobacteriati</taxon>
        <taxon>Methanobacteriota</taxon>
        <taxon>Stenosarchaea group</taxon>
        <taxon>Halobacteria</taxon>
        <taxon>Halobacteriales</taxon>
        <taxon>Haloarculaceae</taxon>
        <taxon>Halapricum</taxon>
    </lineage>
</organism>
<dbReference type="PROSITE" id="PS50112">
    <property type="entry name" value="PAS"/>
    <property type="match status" value="4"/>
</dbReference>
<dbReference type="InterPro" id="IPR011006">
    <property type="entry name" value="CheY-like_superfamily"/>
</dbReference>
<feature type="modified residue" description="4-aspartylphosphate" evidence="6">
    <location>
        <position position="69"/>
    </location>
</feature>
<dbReference type="InterPro" id="IPR036890">
    <property type="entry name" value="HATPase_C_sf"/>
</dbReference>
<dbReference type="SMART" id="SM00387">
    <property type="entry name" value="HATPase_c"/>
    <property type="match status" value="1"/>
</dbReference>
<evidence type="ECO:0000256" key="4">
    <source>
        <dbReference type="ARBA" id="ARBA00022679"/>
    </source>
</evidence>
<dbReference type="InterPro" id="IPR036097">
    <property type="entry name" value="HisK_dim/P_sf"/>
</dbReference>
<dbReference type="SMART" id="SM00388">
    <property type="entry name" value="HisKA"/>
    <property type="match status" value="1"/>
</dbReference>